<keyword evidence="2" id="KW-0812">Transmembrane</keyword>
<name>A0A6L3ZGX9_9FLAO</name>
<sequence length="137" mass="15777">MKTKRLEQLVLTLAALLIIGYVIVYTAGASSKQSQLMNYIAGAGVAIFIGYSYIVQLRERRQIDGLRDKNEELKHKVADREYQIREQNENIRSLNEQIEQLNNDIETERSKYSQAESEWKNKIKSLEAELADAKKEA</sequence>
<gene>
    <name evidence="3" type="ORF">F8C82_00065</name>
</gene>
<proteinExistence type="predicted"/>
<dbReference type="Proteomes" id="UP000484164">
    <property type="component" value="Unassembled WGS sequence"/>
</dbReference>
<keyword evidence="2" id="KW-1133">Transmembrane helix</keyword>
<organism evidence="3 4">
    <name type="scientific">Phaeocystidibacter marisrubri</name>
    <dbReference type="NCBI Taxonomy" id="1577780"/>
    <lineage>
        <taxon>Bacteria</taxon>
        <taxon>Pseudomonadati</taxon>
        <taxon>Bacteroidota</taxon>
        <taxon>Flavobacteriia</taxon>
        <taxon>Flavobacteriales</taxon>
        <taxon>Phaeocystidibacteraceae</taxon>
        <taxon>Phaeocystidibacter</taxon>
    </lineage>
</organism>
<keyword evidence="4" id="KW-1185">Reference proteome</keyword>
<dbReference type="OrthoDB" id="10011493at2"/>
<evidence type="ECO:0000313" key="4">
    <source>
        <dbReference type="Proteomes" id="UP000484164"/>
    </source>
</evidence>
<dbReference type="RefSeq" id="WP_151691400.1">
    <property type="nucleotide sequence ID" value="NZ_BMGX01000002.1"/>
</dbReference>
<comment type="caution">
    <text evidence="3">The sequence shown here is derived from an EMBL/GenBank/DDBJ whole genome shotgun (WGS) entry which is preliminary data.</text>
</comment>
<keyword evidence="1" id="KW-0175">Coiled coil</keyword>
<feature type="transmembrane region" description="Helical" evidence="2">
    <location>
        <begin position="9"/>
        <end position="30"/>
    </location>
</feature>
<accession>A0A6L3ZGX9</accession>
<dbReference type="Gene3D" id="1.10.287.1490">
    <property type="match status" value="1"/>
</dbReference>
<feature type="coiled-coil region" evidence="1">
    <location>
        <begin position="56"/>
        <end position="136"/>
    </location>
</feature>
<protein>
    <submittedName>
        <fullName evidence="3">Uncharacterized protein</fullName>
    </submittedName>
</protein>
<evidence type="ECO:0000256" key="2">
    <source>
        <dbReference type="SAM" id="Phobius"/>
    </source>
</evidence>
<dbReference type="AlphaFoldDB" id="A0A6L3ZGX9"/>
<reference evidence="3 4" key="1">
    <citation type="submission" date="2019-10" db="EMBL/GenBank/DDBJ databases">
        <title>Genome sequence of Phaeocystidibacter marisrubri JCM30614 (type strain).</title>
        <authorList>
            <person name="Bowman J.P."/>
        </authorList>
    </citation>
    <scope>NUCLEOTIDE SEQUENCE [LARGE SCALE GENOMIC DNA]</scope>
    <source>
        <strain evidence="3 4">JCM 30614</strain>
    </source>
</reference>
<evidence type="ECO:0000313" key="3">
    <source>
        <dbReference type="EMBL" id="KAB2816828.1"/>
    </source>
</evidence>
<dbReference type="EMBL" id="WBVQ01000001">
    <property type="protein sequence ID" value="KAB2816828.1"/>
    <property type="molecule type" value="Genomic_DNA"/>
</dbReference>
<feature type="transmembrane region" description="Helical" evidence="2">
    <location>
        <begin position="36"/>
        <end position="54"/>
    </location>
</feature>
<evidence type="ECO:0000256" key="1">
    <source>
        <dbReference type="SAM" id="Coils"/>
    </source>
</evidence>
<keyword evidence="2" id="KW-0472">Membrane</keyword>